<sequence length="134" mass="14927">MRFSAEAVSSHDAGEQRRRDYNWNSAGIDPAQYRFGLTDPNPQRDGVKKALTPALDPELQPPRLLPKLHEDYKATATDFLGRPRALGTGDRPLGPGHTFGVPSMRKGREPAASPVRKTPESRDVHDLLPACRFW</sequence>
<organism evidence="2 3">
    <name type="scientific">Edaphochlamys debaryana</name>
    <dbReference type="NCBI Taxonomy" id="47281"/>
    <lineage>
        <taxon>Eukaryota</taxon>
        <taxon>Viridiplantae</taxon>
        <taxon>Chlorophyta</taxon>
        <taxon>core chlorophytes</taxon>
        <taxon>Chlorophyceae</taxon>
        <taxon>CS clade</taxon>
        <taxon>Chlamydomonadales</taxon>
        <taxon>Chlamydomonadales incertae sedis</taxon>
        <taxon>Edaphochlamys</taxon>
    </lineage>
</organism>
<proteinExistence type="predicted"/>
<evidence type="ECO:0000256" key="1">
    <source>
        <dbReference type="SAM" id="MobiDB-lite"/>
    </source>
</evidence>
<dbReference type="Proteomes" id="UP000612055">
    <property type="component" value="Unassembled WGS sequence"/>
</dbReference>
<keyword evidence="3" id="KW-1185">Reference proteome</keyword>
<dbReference type="AlphaFoldDB" id="A0A836BRM1"/>
<accession>A0A836BRM1</accession>
<reference evidence="2" key="1">
    <citation type="journal article" date="2020" name="bioRxiv">
        <title>Comparative genomics of Chlamydomonas.</title>
        <authorList>
            <person name="Craig R.J."/>
            <person name="Hasan A.R."/>
            <person name="Ness R.W."/>
            <person name="Keightley P.D."/>
        </authorList>
    </citation>
    <scope>NUCLEOTIDE SEQUENCE</scope>
    <source>
        <strain evidence="2">CCAP 11/70</strain>
    </source>
</reference>
<feature type="region of interest" description="Disordered" evidence="1">
    <location>
        <begin position="79"/>
        <end position="122"/>
    </location>
</feature>
<evidence type="ECO:0000313" key="3">
    <source>
        <dbReference type="Proteomes" id="UP000612055"/>
    </source>
</evidence>
<dbReference type="OrthoDB" id="2096280at2759"/>
<name>A0A836BRM1_9CHLO</name>
<evidence type="ECO:0000313" key="2">
    <source>
        <dbReference type="EMBL" id="KAG2486267.1"/>
    </source>
</evidence>
<dbReference type="EMBL" id="JAEHOE010000115">
    <property type="protein sequence ID" value="KAG2486267.1"/>
    <property type="molecule type" value="Genomic_DNA"/>
</dbReference>
<protein>
    <submittedName>
        <fullName evidence="2">Uncharacterized protein</fullName>
    </submittedName>
</protein>
<feature type="compositionally biased region" description="Basic and acidic residues" evidence="1">
    <location>
        <begin position="12"/>
        <end position="21"/>
    </location>
</feature>
<gene>
    <name evidence="2" type="ORF">HYH03_015091</name>
</gene>
<feature type="region of interest" description="Disordered" evidence="1">
    <location>
        <begin position="1"/>
        <end position="25"/>
    </location>
</feature>
<comment type="caution">
    <text evidence="2">The sequence shown here is derived from an EMBL/GenBank/DDBJ whole genome shotgun (WGS) entry which is preliminary data.</text>
</comment>